<dbReference type="GO" id="GO:0005658">
    <property type="term" value="C:alpha DNA polymerase:primase complex"/>
    <property type="evidence" value="ECO:0007669"/>
    <property type="project" value="TreeGrafter"/>
</dbReference>
<dbReference type="EMBL" id="LR903803">
    <property type="protein sequence ID" value="CAD7252295.1"/>
    <property type="molecule type" value="Genomic_DNA"/>
</dbReference>
<keyword evidence="9 12" id="KW-0239">DNA-directed DNA polymerase</keyword>
<feature type="compositionally biased region" description="Basic and acidic residues" evidence="13">
    <location>
        <begin position="1"/>
        <end position="19"/>
    </location>
</feature>
<dbReference type="InterPro" id="IPR024647">
    <property type="entry name" value="DNA_pol_a_cat_su_N"/>
</dbReference>
<comment type="catalytic activity">
    <reaction evidence="12">
        <text>DNA(n) + a 2'-deoxyribonucleoside 5'-triphosphate = DNA(n+1) + diphosphate</text>
        <dbReference type="Rhea" id="RHEA:22508"/>
        <dbReference type="Rhea" id="RHEA-COMP:17339"/>
        <dbReference type="Rhea" id="RHEA-COMP:17340"/>
        <dbReference type="ChEBI" id="CHEBI:33019"/>
        <dbReference type="ChEBI" id="CHEBI:61560"/>
        <dbReference type="ChEBI" id="CHEBI:173112"/>
        <dbReference type="EC" id="2.7.7.7"/>
    </reaction>
</comment>
<dbReference type="FunFam" id="3.30.70.2820:FF:000001">
    <property type="entry name" value="DNA polymerase"/>
    <property type="match status" value="1"/>
</dbReference>
<feature type="domain" description="DNA-directed DNA polymerase family B multifunctional" evidence="14">
    <location>
        <begin position="776"/>
        <end position="1227"/>
    </location>
</feature>
<dbReference type="Gene3D" id="1.10.132.60">
    <property type="entry name" value="DNA polymerase family B, C-terminal domain"/>
    <property type="match status" value="1"/>
</dbReference>
<gene>
    <name evidence="18" type="ORF">DSTB1V02_LOCUS12053</name>
</gene>
<evidence type="ECO:0000256" key="3">
    <source>
        <dbReference type="ARBA" id="ARBA00022679"/>
    </source>
</evidence>
<dbReference type="Gene3D" id="3.30.70.2820">
    <property type="match status" value="1"/>
</dbReference>
<keyword evidence="6" id="KW-0479">Metal-binding</keyword>
<keyword evidence="5 12" id="KW-0235">DNA replication</keyword>
<dbReference type="InterPro" id="IPR023211">
    <property type="entry name" value="DNA_pol_palm_dom_sf"/>
</dbReference>
<evidence type="ECO:0000256" key="5">
    <source>
        <dbReference type="ARBA" id="ARBA00022705"/>
    </source>
</evidence>
<dbReference type="Gene3D" id="2.40.50.730">
    <property type="match status" value="1"/>
</dbReference>
<keyword evidence="10 12" id="KW-0238">DNA-binding</keyword>
<evidence type="ECO:0000313" key="18">
    <source>
        <dbReference type="EMBL" id="CAD7252295.1"/>
    </source>
</evidence>
<comment type="subcellular location">
    <subcellularLocation>
        <location evidence="1">Nucleus</location>
    </subcellularLocation>
</comment>
<dbReference type="GO" id="GO:0006272">
    <property type="term" value="P:leading strand elongation"/>
    <property type="evidence" value="ECO:0007669"/>
    <property type="project" value="TreeGrafter"/>
</dbReference>
<feature type="region of interest" description="Disordered" evidence="13">
    <location>
        <begin position="1"/>
        <end position="43"/>
    </location>
</feature>
<keyword evidence="19" id="KW-1185">Reference proteome</keyword>
<dbReference type="PRINTS" id="PR00106">
    <property type="entry name" value="DNAPOLB"/>
</dbReference>
<dbReference type="SUPFAM" id="SSF90234">
    <property type="entry name" value="Zinc finger domain of DNA polymerase-alpha"/>
    <property type="match status" value="1"/>
</dbReference>
<dbReference type="CDD" id="cd05776">
    <property type="entry name" value="DNA_polB_alpha_exo"/>
    <property type="match status" value="1"/>
</dbReference>
<evidence type="ECO:0000256" key="11">
    <source>
        <dbReference type="ARBA" id="ARBA00023242"/>
    </source>
</evidence>
<feature type="domain" description="Zinc finger DNA-directed DNA polymerase family B alpha" evidence="16">
    <location>
        <begin position="1264"/>
        <end position="1375"/>
    </location>
</feature>
<evidence type="ECO:0000259" key="16">
    <source>
        <dbReference type="Pfam" id="PF08996"/>
    </source>
</evidence>
<dbReference type="InterPro" id="IPR006133">
    <property type="entry name" value="DNA-dir_DNA_pol_B_exonuc"/>
</dbReference>
<evidence type="ECO:0000256" key="12">
    <source>
        <dbReference type="RuleBase" id="RU000442"/>
    </source>
</evidence>
<evidence type="ECO:0000259" key="14">
    <source>
        <dbReference type="Pfam" id="PF00136"/>
    </source>
</evidence>
<keyword evidence="11" id="KW-0539">Nucleus</keyword>
<feature type="domain" description="DNA polymerase alpha catalytic subunit N-terminal" evidence="17">
    <location>
        <begin position="49"/>
        <end position="109"/>
    </location>
</feature>
<dbReference type="OrthoDB" id="6755010at2759"/>
<evidence type="ECO:0000256" key="9">
    <source>
        <dbReference type="ARBA" id="ARBA00022932"/>
    </source>
</evidence>
<reference evidence="18" key="1">
    <citation type="submission" date="2020-11" db="EMBL/GenBank/DDBJ databases">
        <authorList>
            <person name="Tran Van P."/>
        </authorList>
    </citation>
    <scope>NUCLEOTIDE SEQUENCE</scope>
</reference>
<dbReference type="InterPro" id="IPR015088">
    <property type="entry name" value="Znf_DNA-dir_DNA_pol_B_alpha"/>
</dbReference>
<evidence type="ECO:0000256" key="4">
    <source>
        <dbReference type="ARBA" id="ARBA00022695"/>
    </source>
</evidence>
<dbReference type="SMART" id="SM00486">
    <property type="entry name" value="POLBc"/>
    <property type="match status" value="1"/>
</dbReference>
<dbReference type="GO" id="GO:0000166">
    <property type="term" value="F:nucleotide binding"/>
    <property type="evidence" value="ECO:0007669"/>
    <property type="project" value="InterPro"/>
</dbReference>
<keyword evidence="4 12" id="KW-0548">Nucleotidyltransferase</keyword>
<organism evidence="18">
    <name type="scientific">Darwinula stevensoni</name>
    <dbReference type="NCBI Taxonomy" id="69355"/>
    <lineage>
        <taxon>Eukaryota</taxon>
        <taxon>Metazoa</taxon>
        <taxon>Ecdysozoa</taxon>
        <taxon>Arthropoda</taxon>
        <taxon>Crustacea</taxon>
        <taxon>Oligostraca</taxon>
        <taxon>Ostracoda</taxon>
        <taxon>Podocopa</taxon>
        <taxon>Podocopida</taxon>
        <taxon>Darwinulocopina</taxon>
        <taxon>Darwinuloidea</taxon>
        <taxon>Darwinulidae</taxon>
        <taxon>Darwinula</taxon>
    </lineage>
</organism>
<dbReference type="EMBL" id="CAJPEV010004286">
    <property type="protein sequence ID" value="CAG0901514.1"/>
    <property type="molecule type" value="Genomic_DNA"/>
</dbReference>
<evidence type="ECO:0000259" key="15">
    <source>
        <dbReference type="Pfam" id="PF03104"/>
    </source>
</evidence>
<dbReference type="InterPro" id="IPR045846">
    <property type="entry name" value="POLBc_alpha"/>
</dbReference>
<feature type="domain" description="DNA-directed DNA polymerase family B exonuclease" evidence="15">
    <location>
        <begin position="471"/>
        <end position="705"/>
    </location>
</feature>
<comment type="similarity">
    <text evidence="2 12">Belongs to the DNA polymerase type-B family.</text>
</comment>
<dbReference type="PANTHER" id="PTHR45861:SF1">
    <property type="entry name" value="DNA POLYMERASE ALPHA CATALYTIC SUBUNIT"/>
    <property type="match status" value="1"/>
</dbReference>
<evidence type="ECO:0000256" key="13">
    <source>
        <dbReference type="SAM" id="MobiDB-lite"/>
    </source>
</evidence>
<dbReference type="GO" id="GO:0003887">
    <property type="term" value="F:DNA-directed DNA polymerase activity"/>
    <property type="evidence" value="ECO:0007669"/>
    <property type="project" value="UniProtKB-KW"/>
</dbReference>
<evidence type="ECO:0000259" key="17">
    <source>
        <dbReference type="Pfam" id="PF12254"/>
    </source>
</evidence>
<dbReference type="InterPro" id="IPR012337">
    <property type="entry name" value="RNaseH-like_sf"/>
</dbReference>
<dbReference type="Proteomes" id="UP000677054">
    <property type="component" value="Unassembled WGS sequence"/>
</dbReference>
<protein>
    <recommendedName>
        <fullName evidence="12">DNA polymerase</fullName>
        <ecNumber evidence="12">2.7.7.7</ecNumber>
    </recommendedName>
</protein>
<accession>A0A7R9AEK0</accession>
<dbReference type="GO" id="GO:0008270">
    <property type="term" value="F:zinc ion binding"/>
    <property type="evidence" value="ECO:0007669"/>
    <property type="project" value="UniProtKB-KW"/>
</dbReference>
<evidence type="ECO:0000256" key="7">
    <source>
        <dbReference type="ARBA" id="ARBA00022771"/>
    </source>
</evidence>
<evidence type="ECO:0000256" key="8">
    <source>
        <dbReference type="ARBA" id="ARBA00022833"/>
    </source>
</evidence>
<dbReference type="Pfam" id="PF12254">
    <property type="entry name" value="DNA_pol_alpha_N"/>
    <property type="match status" value="1"/>
</dbReference>
<name>A0A7R9AEK0_9CRUS</name>
<evidence type="ECO:0000256" key="6">
    <source>
        <dbReference type="ARBA" id="ARBA00022723"/>
    </source>
</evidence>
<evidence type="ECO:0000256" key="2">
    <source>
        <dbReference type="ARBA" id="ARBA00005755"/>
    </source>
</evidence>
<dbReference type="GO" id="GO:0003682">
    <property type="term" value="F:chromatin binding"/>
    <property type="evidence" value="ECO:0007669"/>
    <property type="project" value="TreeGrafter"/>
</dbReference>
<dbReference type="GO" id="GO:0003688">
    <property type="term" value="F:DNA replication origin binding"/>
    <property type="evidence" value="ECO:0007669"/>
    <property type="project" value="TreeGrafter"/>
</dbReference>
<dbReference type="InterPro" id="IPR043502">
    <property type="entry name" value="DNA/RNA_pol_sf"/>
</dbReference>
<dbReference type="InterPro" id="IPR038256">
    <property type="entry name" value="Pol_alpha_znc_sf"/>
</dbReference>
<dbReference type="EC" id="2.7.7.7" evidence="12"/>
<dbReference type="PANTHER" id="PTHR45861">
    <property type="entry name" value="DNA POLYMERASE ALPHA CATALYTIC SUBUNIT"/>
    <property type="match status" value="1"/>
</dbReference>
<dbReference type="Gene3D" id="1.10.3200.20">
    <property type="entry name" value="DNA Polymerase alpha, zinc finger"/>
    <property type="match status" value="1"/>
</dbReference>
<proteinExistence type="inferred from homology"/>
<feature type="compositionally biased region" description="Basic and acidic residues" evidence="13">
    <location>
        <begin position="189"/>
        <end position="198"/>
    </location>
</feature>
<feature type="compositionally biased region" description="Acidic residues" evidence="13">
    <location>
        <begin position="112"/>
        <end position="121"/>
    </location>
</feature>
<dbReference type="GO" id="GO:1902975">
    <property type="term" value="P:mitotic DNA replication initiation"/>
    <property type="evidence" value="ECO:0007669"/>
    <property type="project" value="InterPro"/>
</dbReference>
<dbReference type="FunFam" id="1.10.132.60:FF:000004">
    <property type="entry name" value="DNA polymerase"/>
    <property type="match status" value="1"/>
</dbReference>
<dbReference type="InterPro" id="IPR006134">
    <property type="entry name" value="DNA-dir_DNA_pol_B_multi_dom"/>
</dbReference>
<dbReference type="Pfam" id="PF08996">
    <property type="entry name" value="zf-DNA_Pol"/>
    <property type="match status" value="1"/>
</dbReference>
<dbReference type="SUPFAM" id="SSF53098">
    <property type="entry name" value="Ribonuclease H-like"/>
    <property type="match status" value="1"/>
</dbReference>
<dbReference type="CDD" id="cd05532">
    <property type="entry name" value="POLBc_alpha"/>
    <property type="match status" value="1"/>
</dbReference>
<dbReference type="InterPro" id="IPR036397">
    <property type="entry name" value="RNaseH_sf"/>
</dbReference>
<dbReference type="InterPro" id="IPR042087">
    <property type="entry name" value="DNA_pol_B_thumb"/>
</dbReference>
<dbReference type="InterPro" id="IPR006172">
    <property type="entry name" value="DNA-dir_DNA_pol_B"/>
</dbReference>
<dbReference type="SUPFAM" id="SSF56672">
    <property type="entry name" value="DNA/RNA polymerases"/>
    <property type="match status" value="1"/>
</dbReference>
<evidence type="ECO:0000256" key="10">
    <source>
        <dbReference type="ARBA" id="ARBA00023125"/>
    </source>
</evidence>
<keyword evidence="7" id="KW-0863">Zinc-finger</keyword>
<sequence length="1431" mass="162502">MKVRGKRESSKEEETEHSEMVGSPDVSLASGRSRRQVTSSKSSRIAAFQKLKLKKEKGEMNKYELSDVDNVYEEVDEREYARRVKDRTADHWLVGNDGMYVEDGREIFDEEEEEYEEVYNDGDEKKDSKKRKKKEKVPPHVAASASHDVRDMLMKMPSKKKQGECTIAGRSGDDESLIADIMKDIHSFSSLKGREKSRGRQPHGQADKKVKLEETPQNIPQLDMKFTKSQLRTQENNCHSTLPITTESNISEEPKTSMEVCHVSPEMSEDFFDEDPFQTKSVEPIVSTVHATEDQSFSKMKELVPEHLELEFLKDSILPVEGLEKPVAINQGTLPFLMNDDGKKVLHFFWLDATEEPFTQPGVVYLFGKVQVEGENVSACIAVHQIPRRIYLLPRIQDGKEDPVPMEDVYKEFSEVIAPKYRIQEFRSKISWKHYAFEHLDVPRQSQYLEIEYSANNAALPTDLSGKSFSHIFGADSTALETLLLHLKLKGPSWLYVENVQPVQQAISWCKVEGWMNGWKGIEVMKEQKPPPLIAAVSLDLRAAANPRTKQHEIVSAAVMSFPKFPLDTRPTHLPPAAHFVVVTHPGETPWPWDAKKVLGGITSTQVVMKGSERELLAYLLVKLQQSDPDLIVGFDILGYDLDIFIQRLSACKIPNWSRIGRLRRSHMPKTRSAGYLSKACAGRLLCDVRRCARELIRSRSYDLPSLCRHILKAADSTIPVEMSPMDVRMAFELGSLGLKSLIHGTMLEVYQCFRLAQEMDILPLAHQITSISGNTLSRTLLGGRSERNEFLLLHAFMDKDFLLPGKVTAFQRRKEGGEEEVGDEEIGAKRRGKKGAYTGGLVLDPKKGFYERYVLLMDFNSLYPSIIQEYNVCFTTLPRKYASRKALDLESGEELAALSPEGREEEDGVLPQEIRKLVESRKAIKALLKNPNLPPEKRLQFDIRQKALKLTANSMYGCLGFVHSRFYAPRLAAFITGKGREILLKTRDLVEKMNLDVIYGDTDSLMINTNSEDYQEVLQLGAKIKTEVNRNFRMLELDVDGVFRYMLLLKKKKYAALMVEDTPSGICYHQELKGLDIVRRDWSGIAISTGRYVVDTILSEGTYEEKLAKIHAHLEVVGKQLQDHMVPLDQLAITKQLTKNPEDYPNKSSLAHVSVALRHNKNPDSKKLKADDTVSFIICQDGSTNSGVQRAYSVQEVQEREDLQVDVDYYLSQQIHPVVSRLCQPINEIDPHRIAVALGLDPSRYLAQMQPHHDHDSHAEDFLTVEQKYQLCDPFTLVCENGHKMEMRKPQDVLEKLGRCPECNRSPALDHLLSTCLNLLTFEMRRIISLHYQGWMTCEDSMCGTRTRQVSLMSASHSATCPQCHKSKLTPDVSNLLAHSHSVFSQRVKVHKFTSPQENMALTESTLAVLTLLREKKTILFRVPSTQPQT</sequence>
<keyword evidence="8" id="KW-0862">Zinc</keyword>
<dbReference type="GO" id="GO:0003697">
    <property type="term" value="F:single-stranded DNA binding"/>
    <property type="evidence" value="ECO:0007669"/>
    <property type="project" value="TreeGrafter"/>
</dbReference>
<dbReference type="Gene3D" id="3.90.1600.10">
    <property type="entry name" value="Palm domain of DNA polymerase"/>
    <property type="match status" value="2"/>
</dbReference>
<evidence type="ECO:0000313" key="19">
    <source>
        <dbReference type="Proteomes" id="UP000677054"/>
    </source>
</evidence>
<evidence type="ECO:0000256" key="1">
    <source>
        <dbReference type="ARBA" id="ARBA00004123"/>
    </source>
</evidence>
<feature type="region of interest" description="Disordered" evidence="13">
    <location>
        <begin position="189"/>
        <end position="214"/>
    </location>
</feature>
<keyword evidence="3 12" id="KW-0808">Transferase</keyword>
<dbReference type="Pfam" id="PF03104">
    <property type="entry name" value="DNA_pol_B_exo1"/>
    <property type="match status" value="1"/>
</dbReference>
<dbReference type="PROSITE" id="PS00116">
    <property type="entry name" value="DNA_POLYMERASE_B"/>
    <property type="match status" value="1"/>
</dbReference>
<dbReference type="InterPro" id="IPR017964">
    <property type="entry name" value="DNA-dir_DNA_pol_B_CS"/>
</dbReference>
<feature type="region of interest" description="Disordered" evidence="13">
    <location>
        <begin position="112"/>
        <end position="151"/>
    </location>
</feature>
<dbReference type="Pfam" id="PF00136">
    <property type="entry name" value="DNA_pol_B"/>
    <property type="match status" value="1"/>
</dbReference>
<dbReference type="Gene3D" id="3.30.420.10">
    <property type="entry name" value="Ribonuclease H-like superfamily/Ribonuclease H"/>
    <property type="match status" value="1"/>
</dbReference>
<feature type="compositionally biased region" description="Basic and acidic residues" evidence="13">
    <location>
        <begin position="205"/>
        <end position="214"/>
    </location>
</feature>
<dbReference type="NCBIfam" id="TIGR00592">
    <property type="entry name" value="pol2"/>
    <property type="match status" value="1"/>
</dbReference>
<dbReference type="GO" id="GO:0006273">
    <property type="term" value="P:lagging strand elongation"/>
    <property type="evidence" value="ECO:0007669"/>
    <property type="project" value="TreeGrafter"/>
</dbReference>